<sequence length="328" mass="37438">MGQILCAFVFGKARVTLLKSITMPRLELVDAVVSVVVREQLRNELSFSEIEETFWMDSQVGPSYLANESRKFHIFLANRVQEVREKTSAKPNQQTKRLVIFMQETSKINEIIPLSSDDPEVKRISSCATSAKEMKASPDGLIYYLYDWYKAKRAIAIPACKHGFVLKNEEEKTCQRDKRKSVLRLSSPLPKPDPFLDLDGILLVGGRLRRSELPCDVKFPAILPRTNHITNIVIEYFHELVSRARGLTLNEIRSNGFWIVGGSFIFQTAPIRLLRSDEGTNFVGAKIELKEALNSLNLFFRVDNPENIEQSVSPLFPGWYTSLIYMYV</sequence>
<dbReference type="EMBL" id="JARQWQ010000089">
    <property type="protein sequence ID" value="KAK2552175.1"/>
    <property type="molecule type" value="Genomic_DNA"/>
</dbReference>
<accession>A0AAD9Q0P0</accession>
<dbReference type="Pfam" id="PF05380">
    <property type="entry name" value="Peptidase_A17"/>
    <property type="match status" value="1"/>
</dbReference>
<organism evidence="1 2">
    <name type="scientific">Acropora cervicornis</name>
    <name type="common">Staghorn coral</name>
    <dbReference type="NCBI Taxonomy" id="6130"/>
    <lineage>
        <taxon>Eukaryota</taxon>
        <taxon>Metazoa</taxon>
        <taxon>Cnidaria</taxon>
        <taxon>Anthozoa</taxon>
        <taxon>Hexacorallia</taxon>
        <taxon>Scleractinia</taxon>
        <taxon>Astrocoeniina</taxon>
        <taxon>Acroporidae</taxon>
        <taxon>Acropora</taxon>
    </lineage>
</organism>
<dbReference type="Proteomes" id="UP001249851">
    <property type="component" value="Unassembled WGS sequence"/>
</dbReference>
<name>A0AAD9Q0P0_ACRCE</name>
<proteinExistence type="predicted"/>
<evidence type="ECO:0000313" key="1">
    <source>
        <dbReference type="EMBL" id="KAK2552175.1"/>
    </source>
</evidence>
<evidence type="ECO:0000313" key="2">
    <source>
        <dbReference type="Proteomes" id="UP001249851"/>
    </source>
</evidence>
<comment type="caution">
    <text evidence="1">The sequence shown here is derived from an EMBL/GenBank/DDBJ whole genome shotgun (WGS) entry which is preliminary data.</text>
</comment>
<reference evidence="1" key="1">
    <citation type="journal article" date="2023" name="G3 (Bethesda)">
        <title>Whole genome assembly and annotation of the endangered Caribbean coral Acropora cervicornis.</title>
        <authorList>
            <person name="Selwyn J.D."/>
            <person name="Vollmer S.V."/>
        </authorList>
    </citation>
    <scope>NUCLEOTIDE SEQUENCE</scope>
    <source>
        <strain evidence="1">K2</strain>
    </source>
</reference>
<reference evidence="1" key="2">
    <citation type="journal article" date="2023" name="Science">
        <title>Genomic signatures of disease resistance in endangered staghorn corals.</title>
        <authorList>
            <person name="Vollmer S.V."/>
            <person name="Selwyn J.D."/>
            <person name="Despard B.A."/>
            <person name="Roesel C.L."/>
        </authorList>
    </citation>
    <scope>NUCLEOTIDE SEQUENCE</scope>
    <source>
        <strain evidence="1">K2</strain>
    </source>
</reference>
<dbReference type="InterPro" id="IPR008042">
    <property type="entry name" value="Retrotrans_Pao"/>
</dbReference>
<dbReference type="PANTHER" id="PTHR47331">
    <property type="entry name" value="PHD-TYPE DOMAIN-CONTAINING PROTEIN"/>
    <property type="match status" value="1"/>
</dbReference>
<dbReference type="AlphaFoldDB" id="A0AAD9Q0P0"/>
<keyword evidence="2" id="KW-1185">Reference proteome</keyword>
<protein>
    <submittedName>
        <fullName evidence="1">Uncharacterized protein</fullName>
    </submittedName>
</protein>
<gene>
    <name evidence="1" type="ORF">P5673_026686</name>
</gene>
<dbReference type="PANTHER" id="PTHR47331:SF5">
    <property type="entry name" value="RIBONUCLEASE H"/>
    <property type="match status" value="1"/>
</dbReference>